<comment type="similarity">
    <text evidence="1">Belongs to the plant acyltransferase family.</text>
</comment>
<evidence type="ECO:0000313" key="5">
    <source>
        <dbReference type="Proteomes" id="UP001497516"/>
    </source>
</evidence>
<evidence type="ECO:0000256" key="3">
    <source>
        <dbReference type="ARBA" id="ARBA00023315"/>
    </source>
</evidence>
<organism evidence="4 5">
    <name type="scientific">Linum trigynum</name>
    <dbReference type="NCBI Taxonomy" id="586398"/>
    <lineage>
        <taxon>Eukaryota</taxon>
        <taxon>Viridiplantae</taxon>
        <taxon>Streptophyta</taxon>
        <taxon>Embryophyta</taxon>
        <taxon>Tracheophyta</taxon>
        <taxon>Spermatophyta</taxon>
        <taxon>Magnoliopsida</taxon>
        <taxon>eudicotyledons</taxon>
        <taxon>Gunneridae</taxon>
        <taxon>Pentapetalae</taxon>
        <taxon>rosids</taxon>
        <taxon>fabids</taxon>
        <taxon>Malpighiales</taxon>
        <taxon>Linaceae</taxon>
        <taxon>Linum</taxon>
    </lineage>
</organism>
<evidence type="ECO:0000313" key="4">
    <source>
        <dbReference type="EMBL" id="CAL1356493.1"/>
    </source>
</evidence>
<proteinExistence type="inferred from homology"/>
<keyword evidence="3" id="KW-0012">Acyltransferase</keyword>
<sequence length="514" mass="56248">MFPILVRVALRKKPAAASSSIWSLHRVLLPPSLTSSNHHYHHHHKINLTSAETIKPSSPTPAELATFKLSLFDNIVPPIYVPLIFFFLPAPGSTGSKPAGEGNFETLKSSLAQTLTRFYPLAGRLSKSVVHCNDEGVPFSTAAVNDSSMADFLRSRIEIDSLQRFLPFPAEWISDLESVPQIAFRATAFPCGGLAIGVCSLHKIVDGPTLADFMRLWSAVARSQEKTAAAAVGGSAYAHNRAATSLLPLRHGDVPATAGDFVARQGGKIRTRRLTFDEEAVHALKAKAKSFEIPDPTRTEAVAGFLWKCVMSAAARAASADGAKPRSVVSIGGMSVNLRSRMHEPWPDYSIGNMIWTAMSLYHNDHQQDSLDDGTKTLQELVRILRGSVAKLDKELMKKLQDGDGREEYLRNLEAFFKPATVADAAAKNESIIRPFTITSTIALGFYDVDFGWGKPDWVTMAQFPNPIPNLAVLLQSPGGYGAEVWLTLHEKEMVILEQEAEFVTYAKNNMPVL</sequence>
<dbReference type="AlphaFoldDB" id="A0AAV2CJJ7"/>
<dbReference type="PANTHER" id="PTHR31623:SF110">
    <property type="entry name" value="VINORINE SYNTHASE-LIKE"/>
    <property type="match status" value="1"/>
</dbReference>
<dbReference type="Proteomes" id="UP001497516">
    <property type="component" value="Chromosome 1"/>
</dbReference>
<gene>
    <name evidence="4" type="ORF">LTRI10_LOCUS4196</name>
</gene>
<dbReference type="InterPro" id="IPR023213">
    <property type="entry name" value="CAT-like_dom_sf"/>
</dbReference>
<evidence type="ECO:0000256" key="2">
    <source>
        <dbReference type="ARBA" id="ARBA00022679"/>
    </source>
</evidence>
<dbReference type="EMBL" id="OZ034813">
    <property type="protein sequence ID" value="CAL1356493.1"/>
    <property type="molecule type" value="Genomic_DNA"/>
</dbReference>
<reference evidence="4 5" key="1">
    <citation type="submission" date="2024-04" db="EMBL/GenBank/DDBJ databases">
        <authorList>
            <person name="Fracassetti M."/>
        </authorList>
    </citation>
    <scope>NUCLEOTIDE SEQUENCE [LARGE SCALE GENOMIC DNA]</scope>
</reference>
<evidence type="ECO:0000256" key="1">
    <source>
        <dbReference type="ARBA" id="ARBA00009861"/>
    </source>
</evidence>
<evidence type="ECO:0008006" key="6">
    <source>
        <dbReference type="Google" id="ProtNLM"/>
    </source>
</evidence>
<dbReference type="PANTHER" id="PTHR31623">
    <property type="entry name" value="F21J9.9"/>
    <property type="match status" value="1"/>
</dbReference>
<accession>A0AAV2CJJ7</accession>
<keyword evidence="2" id="KW-0808">Transferase</keyword>
<dbReference type="Gene3D" id="3.30.559.10">
    <property type="entry name" value="Chloramphenicol acetyltransferase-like domain"/>
    <property type="match status" value="2"/>
</dbReference>
<name>A0AAV2CJJ7_9ROSI</name>
<keyword evidence="5" id="KW-1185">Reference proteome</keyword>
<dbReference type="GO" id="GO:0016746">
    <property type="term" value="F:acyltransferase activity"/>
    <property type="evidence" value="ECO:0007669"/>
    <property type="project" value="UniProtKB-KW"/>
</dbReference>
<protein>
    <recommendedName>
        <fullName evidence="6">Transferase</fullName>
    </recommendedName>
</protein>
<dbReference type="Pfam" id="PF02458">
    <property type="entry name" value="Transferase"/>
    <property type="match status" value="1"/>
</dbReference>